<organism evidence="1 2">
    <name type="scientific">Crotalaria pallida</name>
    <name type="common">Smooth rattlebox</name>
    <name type="synonym">Crotalaria striata</name>
    <dbReference type="NCBI Taxonomy" id="3830"/>
    <lineage>
        <taxon>Eukaryota</taxon>
        <taxon>Viridiplantae</taxon>
        <taxon>Streptophyta</taxon>
        <taxon>Embryophyta</taxon>
        <taxon>Tracheophyta</taxon>
        <taxon>Spermatophyta</taxon>
        <taxon>Magnoliopsida</taxon>
        <taxon>eudicotyledons</taxon>
        <taxon>Gunneridae</taxon>
        <taxon>Pentapetalae</taxon>
        <taxon>rosids</taxon>
        <taxon>fabids</taxon>
        <taxon>Fabales</taxon>
        <taxon>Fabaceae</taxon>
        <taxon>Papilionoideae</taxon>
        <taxon>50 kb inversion clade</taxon>
        <taxon>genistoids sensu lato</taxon>
        <taxon>core genistoids</taxon>
        <taxon>Crotalarieae</taxon>
        <taxon>Crotalaria</taxon>
    </lineage>
</organism>
<comment type="caution">
    <text evidence="1">The sequence shown here is derived from an EMBL/GenBank/DDBJ whole genome shotgun (WGS) entry which is preliminary data.</text>
</comment>
<accession>A0AAN9DZF6</accession>
<reference evidence="1 2" key="1">
    <citation type="submission" date="2024-01" db="EMBL/GenBank/DDBJ databases">
        <title>The genomes of 5 underutilized Papilionoideae crops provide insights into root nodulation and disease resistanc.</title>
        <authorList>
            <person name="Yuan L."/>
        </authorList>
    </citation>
    <scope>NUCLEOTIDE SEQUENCE [LARGE SCALE GENOMIC DNA]</scope>
    <source>
        <strain evidence="1">ZHUSHIDOU_FW_LH</strain>
        <tissue evidence="1">Leaf</tissue>
    </source>
</reference>
<protein>
    <submittedName>
        <fullName evidence="1">Uncharacterized protein</fullName>
    </submittedName>
</protein>
<evidence type="ECO:0000313" key="1">
    <source>
        <dbReference type="EMBL" id="KAK7243365.1"/>
    </source>
</evidence>
<dbReference type="EMBL" id="JAYWIO010000008">
    <property type="protein sequence ID" value="KAK7243365.1"/>
    <property type="molecule type" value="Genomic_DNA"/>
</dbReference>
<gene>
    <name evidence="1" type="ORF">RIF29_38158</name>
</gene>
<dbReference type="Proteomes" id="UP001372338">
    <property type="component" value="Unassembled WGS sequence"/>
</dbReference>
<proteinExistence type="predicted"/>
<dbReference type="AlphaFoldDB" id="A0AAN9DZF6"/>
<sequence length="142" mass="15727">MFLALLGLGLGFEHYDPSSLERLGRDSSILCVGTLLGIGALQQLLIFSGIPQKHLFSTADRSSSAPTSLIIPQNRSFSTAYRSSPPFVIRRRSSPPFFNLLVDTAGVDKLTDFGLAKHLLRMETYKTKNAHIRPCHITERVL</sequence>
<evidence type="ECO:0000313" key="2">
    <source>
        <dbReference type="Proteomes" id="UP001372338"/>
    </source>
</evidence>
<keyword evidence="2" id="KW-1185">Reference proteome</keyword>
<name>A0AAN9DZF6_CROPI</name>